<gene>
    <name evidence="4" type="ORF">DFP79_0526</name>
</gene>
<evidence type="ECO:0000313" key="4">
    <source>
        <dbReference type="EMBL" id="TDO99541.1"/>
    </source>
</evidence>
<keyword evidence="5" id="KW-1185">Reference proteome</keyword>
<dbReference type="RefSeq" id="WP_133502392.1">
    <property type="nucleotide sequence ID" value="NZ_SNXC01000009.1"/>
</dbReference>
<keyword evidence="2" id="KW-0812">Transmembrane</keyword>
<feature type="transmembrane region" description="Helical" evidence="2">
    <location>
        <begin position="112"/>
        <end position="132"/>
    </location>
</feature>
<reference evidence="4 5" key="1">
    <citation type="submission" date="2019-03" db="EMBL/GenBank/DDBJ databases">
        <title>Genomic Encyclopedia of Type Strains, Phase III (KMG-III): the genomes of soil and plant-associated and newly described type strains.</title>
        <authorList>
            <person name="Whitman W."/>
        </authorList>
    </citation>
    <scope>NUCLEOTIDE SEQUENCE [LARGE SCALE GENOMIC DNA]</scope>
    <source>
        <strain evidence="4 5">CECT 7378</strain>
    </source>
</reference>
<dbReference type="EMBL" id="SNXC01000009">
    <property type="protein sequence ID" value="TDO99541.1"/>
    <property type="molecule type" value="Genomic_DNA"/>
</dbReference>
<evidence type="ECO:0000313" key="5">
    <source>
        <dbReference type="Proteomes" id="UP000294656"/>
    </source>
</evidence>
<evidence type="ECO:0000256" key="2">
    <source>
        <dbReference type="SAM" id="Phobius"/>
    </source>
</evidence>
<protein>
    <submittedName>
        <fullName evidence="4">LytTR family transcriptional regulator</fullName>
    </submittedName>
</protein>
<dbReference type="OrthoDB" id="9781059at2"/>
<evidence type="ECO:0000259" key="3">
    <source>
        <dbReference type="PROSITE" id="PS50930"/>
    </source>
</evidence>
<keyword evidence="1" id="KW-0902">Two-component regulatory system</keyword>
<dbReference type="Proteomes" id="UP000294656">
    <property type="component" value="Unassembled WGS sequence"/>
</dbReference>
<feature type="transmembrane region" description="Helical" evidence="2">
    <location>
        <begin position="15"/>
        <end position="36"/>
    </location>
</feature>
<feature type="transmembrane region" description="Helical" evidence="2">
    <location>
        <begin position="48"/>
        <end position="71"/>
    </location>
</feature>
<feature type="domain" description="HTH LytTR-type" evidence="3">
    <location>
        <begin position="189"/>
        <end position="273"/>
    </location>
</feature>
<dbReference type="GO" id="GO:0003677">
    <property type="term" value="F:DNA binding"/>
    <property type="evidence" value="ECO:0007669"/>
    <property type="project" value="InterPro"/>
</dbReference>
<feature type="transmembrane region" description="Helical" evidence="2">
    <location>
        <begin position="83"/>
        <end position="100"/>
    </location>
</feature>
<dbReference type="SMART" id="SM00850">
    <property type="entry name" value="LytTR"/>
    <property type="match status" value="1"/>
</dbReference>
<keyword evidence="2" id="KW-1133">Transmembrane helix</keyword>
<name>A0A4R6MCZ3_9GAMM</name>
<dbReference type="GO" id="GO:0000160">
    <property type="term" value="P:phosphorelay signal transduction system"/>
    <property type="evidence" value="ECO:0007669"/>
    <property type="project" value="UniProtKB-KW"/>
</dbReference>
<dbReference type="PROSITE" id="PS50930">
    <property type="entry name" value="HTH_LYTTR"/>
    <property type="match status" value="1"/>
</dbReference>
<comment type="caution">
    <text evidence="4">The sequence shown here is derived from an EMBL/GenBank/DDBJ whole genome shotgun (WGS) entry which is preliminary data.</text>
</comment>
<evidence type="ECO:0000256" key="1">
    <source>
        <dbReference type="ARBA" id="ARBA00023012"/>
    </source>
</evidence>
<dbReference type="Pfam" id="PF04397">
    <property type="entry name" value="LytTR"/>
    <property type="match status" value="1"/>
</dbReference>
<keyword evidence="2" id="KW-0472">Membrane</keyword>
<accession>A0A4R6MCZ3</accession>
<dbReference type="InterPro" id="IPR007492">
    <property type="entry name" value="LytTR_DNA-bd_dom"/>
</dbReference>
<dbReference type="AlphaFoldDB" id="A0A4R6MCZ3"/>
<dbReference type="Gene3D" id="2.40.50.1020">
    <property type="entry name" value="LytTr DNA-binding domain"/>
    <property type="match status" value="1"/>
</dbReference>
<organism evidence="4 5">
    <name type="scientific">Marinomonas balearica</name>
    <dbReference type="NCBI Taxonomy" id="491947"/>
    <lineage>
        <taxon>Bacteria</taxon>
        <taxon>Pseudomonadati</taxon>
        <taxon>Pseudomonadota</taxon>
        <taxon>Gammaproteobacteria</taxon>
        <taxon>Oceanospirillales</taxon>
        <taxon>Oceanospirillaceae</taxon>
        <taxon>Marinomonas</taxon>
    </lineage>
</organism>
<sequence>MYRNFFNTVNNNQKFIYFALSCLVIGFVISIIGPFGTFSEMSLLKRLVYWQLTIAVIGHESLVLILMFFHLPMTAKWPTSKTMIVTSLIMAFPASFQVHWLNQKMMPIEMPISILELSAYVLLVLLMIFLPLGKRLEKRFKTPLKKESITEPTSTLTTEKNEIDLPKTTSHPNLMALFDVEMKGRLVSISAEDHYIKIVTEQESQLVLHRFSDALKLLKPYSGMRVHRSWWVSLQFIERLDKKQGKWQLVMTNGEFIPVSKTYRTEVERLCKSFIS</sequence>
<proteinExistence type="predicted"/>